<evidence type="ECO:0000256" key="1">
    <source>
        <dbReference type="SAM" id="SignalP"/>
    </source>
</evidence>
<dbReference type="PROSITE" id="PS51318">
    <property type="entry name" value="TAT"/>
    <property type="match status" value="1"/>
</dbReference>
<proteinExistence type="predicted"/>
<feature type="chain" id="PRO_5045181042" description="HAF family extracellular repeat protein" evidence="1">
    <location>
        <begin position="40"/>
        <end position="369"/>
    </location>
</feature>
<evidence type="ECO:0000313" key="3">
    <source>
        <dbReference type="Proteomes" id="UP001595872"/>
    </source>
</evidence>
<keyword evidence="3" id="KW-1185">Reference proteome</keyword>
<sequence length="369" mass="37247">MPEHTRHAWTARVRRQLTATAAAAGIAVAAVVAAGPAQAAVPQYKLTLSPTVNTQYTAINNNGDIIGEGPRAGTGTTAPFLLTTRSSTPLPLDVPANQTGSAFATAEALNNADTVVGESDNGNFTALKWPDSSTPTNLQATLPGLSSRFFQTQATDINDNGLIVGFGEGPGTRGDTTIGFTIQGSTVTLLPELPNGGVDSHPIAVNAAGTTIVGDADDRTRSGVPVEWVNGAIKELPFLPGSTTIAKALGVNNAGQAVGADTLESDLDAHAVLWSNGTVTDLHFGAGGDAQAKSINTAGVVVGDGGVAEGGGHAFIYRNGVATDLNTLIPAGSGVTLDTASSINDHGVIVGTALNARGLTLGFKLTPVQ</sequence>
<accession>A0ABV9TUI8</accession>
<dbReference type="Proteomes" id="UP001595872">
    <property type="component" value="Unassembled WGS sequence"/>
</dbReference>
<reference evidence="3" key="1">
    <citation type="journal article" date="2019" name="Int. J. Syst. Evol. Microbiol.">
        <title>The Global Catalogue of Microorganisms (GCM) 10K type strain sequencing project: providing services to taxonomists for standard genome sequencing and annotation.</title>
        <authorList>
            <consortium name="The Broad Institute Genomics Platform"/>
            <consortium name="The Broad Institute Genome Sequencing Center for Infectious Disease"/>
            <person name="Wu L."/>
            <person name="Ma J."/>
        </authorList>
    </citation>
    <scope>NUCLEOTIDE SEQUENCE [LARGE SCALE GENOMIC DNA]</scope>
    <source>
        <strain evidence="3">KLKA75</strain>
    </source>
</reference>
<dbReference type="EMBL" id="JBHSIT010000002">
    <property type="protein sequence ID" value="MFC4906960.1"/>
    <property type="molecule type" value="Genomic_DNA"/>
</dbReference>
<organism evidence="2 3">
    <name type="scientific">Actinomadura gamaensis</name>
    <dbReference type="NCBI Taxonomy" id="1763541"/>
    <lineage>
        <taxon>Bacteria</taxon>
        <taxon>Bacillati</taxon>
        <taxon>Actinomycetota</taxon>
        <taxon>Actinomycetes</taxon>
        <taxon>Streptosporangiales</taxon>
        <taxon>Thermomonosporaceae</taxon>
        <taxon>Actinomadura</taxon>
    </lineage>
</organism>
<protein>
    <recommendedName>
        <fullName evidence="4">HAF family extracellular repeat protein</fullName>
    </recommendedName>
</protein>
<dbReference type="InterPro" id="IPR006311">
    <property type="entry name" value="TAT_signal"/>
</dbReference>
<evidence type="ECO:0008006" key="4">
    <source>
        <dbReference type="Google" id="ProtNLM"/>
    </source>
</evidence>
<keyword evidence="1" id="KW-0732">Signal</keyword>
<dbReference type="InterPro" id="IPR014262">
    <property type="entry name" value="HAF_rpt"/>
</dbReference>
<evidence type="ECO:0000313" key="2">
    <source>
        <dbReference type="EMBL" id="MFC4906960.1"/>
    </source>
</evidence>
<name>A0ABV9TUI8_9ACTN</name>
<gene>
    <name evidence="2" type="ORF">ACFPCY_06500</name>
</gene>
<dbReference type="RefSeq" id="WP_378252701.1">
    <property type="nucleotide sequence ID" value="NZ_JBHSIT010000002.1"/>
</dbReference>
<feature type="signal peptide" evidence="1">
    <location>
        <begin position="1"/>
        <end position="39"/>
    </location>
</feature>
<dbReference type="NCBIfam" id="TIGR02913">
    <property type="entry name" value="HAF_rpt"/>
    <property type="match status" value="1"/>
</dbReference>
<comment type="caution">
    <text evidence="2">The sequence shown here is derived from an EMBL/GenBank/DDBJ whole genome shotgun (WGS) entry which is preliminary data.</text>
</comment>